<accession>A0ABN8IQW8</accession>
<feature type="non-terminal residue" evidence="3">
    <location>
        <position position="620"/>
    </location>
</feature>
<evidence type="ECO:0000256" key="2">
    <source>
        <dbReference type="SAM" id="SignalP"/>
    </source>
</evidence>
<feature type="signal peptide" evidence="2">
    <location>
        <begin position="1"/>
        <end position="22"/>
    </location>
</feature>
<proteinExistence type="predicted"/>
<evidence type="ECO:0000313" key="4">
    <source>
        <dbReference type="Proteomes" id="UP000837857"/>
    </source>
</evidence>
<feature type="compositionally biased region" description="Acidic residues" evidence="1">
    <location>
        <begin position="380"/>
        <end position="392"/>
    </location>
</feature>
<name>A0ABN8IQW8_9NEOP</name>
<feature type="chain" id="PRO_5047120337" evidence="2">
    <location>
        <begin position="23"/>
        <end position="620"/>
    </location>
</feature>
<evidence type="ECO:0000256" key="1">
    <source>
        <dbReference type="SAM" id="MobiDB-lite"/>
    </source>
</evidence>
<feature type="compositionally biased region" description="Basic and acidic residues" evidence="1">
    <location>
        <begin position="460"/>
        <end position="477"/>
    </location>
</feature>
<reference evidence="3" key="1">
    <citation type="submission" date="2022-03" db="EMBL/GenBank/DDBJ databases">
        <authorList>
            <person name="Martin H S."/>
        </authorList>
    </citation>
    <scope>NUCLEOTIDE SEQUENCE</scope>
</reference>
<dbReference type="Proteomes" id="UP000837857">
    <property type="component" value="Chromosome 30"/>
</dbReference>
<feature type="region of interest" description="Disordered" evidence="1">
    <location>
        <begin position="104"/>
        <end position="342"/>
    </location>
</feature>
<sequence length="620" mass="68856">MRHIAAFVLLVGHLYFSTQVSGLNRDKLTAPSALKLKVIGDSHRKKCSYIKCPTVEHPVCVKLKSKNRNTPKNIYIIVINKCELEYMKCHEELEAVVVPMKHCDHKHPSETPTKAGSKRVKRSPTIATGPSQDNKIATQVARKRVATKESPRVEYRSLYFGPKSRKDADDEEDAEAEEAGGSDAQRDVATESAEANLETDQNGATPEKISFPVHASYDELLPLNDGGNKEEADDDDDRKVQPPGGGVNINIELVEDSQRIDEEDEQGIEEENNGQYEGADEEENTKNIENEEADEEENTKNIENEEAKEEGNVEENDDSDNEARGLKNTEQSNGDQDPVKIKAPMVSVNFIVNKDKQDELAADQAQINNPEESQPKSAEAEEVDTEREDQVETEAAPELAADGANTSDRDETQPKTADAEEAGSEKEDQIVIKITPEGEDPQKEDPATQEEGEDIQGKAVADDGDGKNEDMDVEKPSDAAADPSNDQDQQPPGDDYVTNKPPDYEDVDLDEYKSDCPTVCPARDVMLCARCKEGVYRTFMSSCHMRMFNCKHPEEKLELVSRKPCMLSAPFLNEMPQARGRVGERRDADPVLHYLMCRTKSDSDDPNCRNVGTTDATEIK</sequence>
<keyword evidence="4" id="KW-1185">Reference proteome</keyword>
<feature type="compositionally biased region" description="Acidic residues" evidence="1">
    <location>
        <begin position="169"/>
        <end position="180"/>
    </location>
</feature>
<organism evidence="3 4">
    <name type="scientific">Iphiclides podalirius</name>
    <name type="common">scarce swallowtail</name>
    <dbReference type="NCBI Taxonomy" id="110791"/>
    <lineage>
        <taxon>Eukaryota</taxon>
        <taxon>Metazoa</taxon>
        <taxon>Ecdysozoa</taxon>
        <taxon>Arthropoda</taxon>
        <taxon>Hexapoda</taxon>
        <taxon>Insecta</taxon>
        <taxon>Pterygota</taxon>
        <taxon>Neoptera</taxon>
        <taxon>Endopterygota</taxon>
        <taxon>Lepidoptera</taxon>
        <taxon>Glossata</taxon>
        <taxon>Ditrysia</taxon>
        <taxon>Papilionoidea</taxon>
        <taxon>Papilionidae</taxon>
        <taxon>Papilioninae</taxon>
        <taxon>Iphiclides</taxon>
    </lineage>
</organism>
<evidence type="ECO:0000313" key="3">
    <source>
        <dbReference type="EMBL" id="CAH2064545.1"/>
    </source>
</evidence>
<feature type="region of interest" description="Disordered" evidence="1">
    <location>
        <begin position="357"/>
        <end position="507"/>
    </location>
</feature>
<feature type="compositionally biased region" description="Polar residues" evidence="1">
    <location>
        <begin position="125"/>
        <end position="137"/>
    </location>
</feature>
<feature type="compositionally biased region" description="Basic and acidic residues" evidence="1">
    <location>
        <begin position="298"/>
        <end position="311"/>
    </location>
</feature>
<feature type="compositionally biased region" description="Acidic residues" evidence="1">
    <location>
        <begin position="261"/>
        <end position="283"/>
    </location>
</feature>
<protein>
    <submittedName>
        <fullName evidence="3">Uncharacterized protein</fullName>
    </submittedName>
</protein>
<feature type="compositionally biased region" description="Basic and acidic residues" evidence="1">
    <location>
        <begin position="146"/>
        <end position="155"/>
    </location>
</feature>
<dbReference type="EMBL" id="OW152842">
    <property type="protein sequence ID" value="CAH2064545.1"/>
    <property type="molecule type" value="Genomic_DNA"/>
</dbReference>
<keyword evidence="2" id="KW-0732">Signal</keyword>
<dbReference type="Gene3D" id="3.30.60.30">
    <property type="match status" value="1"/>
</dbReference>
<feature type="compositionally biased region" description="Polar residues" evidence="1">
    <location>
        <begin position="365"/>
        <end position="376"/>
    </location>
</feature>
<gene>
    <name evidence="3" type="ORF">IPOD504_LOCUS12794</name>
</gene>